<proteinExistence type="predicted"/>
<sequence>LNLLICEGNKDSAAKMLLKSWSKVIRTELLSEYLAWLTEDIEGSDYSKTGSCYLPEQFSDGTLYLNIDDGRIIYRYPNRIVLWMLTREEIKKNYTKLRTKLCCVLLLILLL</sequence>
<dbReference type="WBParaSite" id="GPUH_0001705601-mRNA-1">
    <property type="protein sequence ID" value="GPUH_0001705601-mRNA-1"/>
    <property type="gene ID" value="GPUH_0001705601"/>
</dbReference>
<accession>A0A183E7U3</accession>
<reference evidence="1" key="1">
    <citation type="submission" date="2016-06" db="UniProtKB">
        <authorList>
            <consortium name="WormBaseParasite"/>
        </authorList>
    </citation>
    <scope>IDENTIFICATION</scope>
</reference>
<organism evidence="1">
    <name type="scientific">Gongylonema pulchrum</name>
    <dbReference type="NCBI Taxonomy" id="637853"/>
    <lineage>
        <taxon>Eukaryota</taxon>
        <taxon>Metazoa</taxon>
        <taxon>Ecdysozoa</taxon>
        <taxon>Nematoda</taxon>
        <taxon>Chromadorea</taxon>
        <taxon>Rhabditida</taxon>
        <taxon>Spirurina</taxon>
        <taxon>Spiruromorpha</taxon>
        <taxon>Spiruroidea</taxon>
        <taxon>Gongylonematidae</taxon>
        <taxon>Gongylonema</taxon>
    </lineage>
</organism>
<dbReference type="AlphaFoldDB" id="A0A183E7U3"/>
<evidence type="ECO:0000313" key="1">
    <source>
        <dbReference type="WBParaSite" id="GPUH_0001705601-mRNA-1"/>
    </source>
</evidence>
<protein>
    <submittedName>
        <fullName evidence="1">Gelsolin-like domain-containing protein</fullName>
    </submittedName>
</protein>
<name>A0A183E7U3_9BILA</name>